<dbReference type="InterPro" id="IPR036322">
    <property type="entry name" value="WD40_repeat_dom_sf"/>
</dbReference>
<organism evidence="9 10">
    <name type="scientific">Lithohypha guttulata</name>
    <dbReference type="NCBI Taxonomy" id="1690604"/>
    <lineage>
        <taxon>Eukaryota</taxon>
        <taxon>Fungi</taxon>
        <taxon>Dikarya</taxon>
        <taxon>Ascomycota</taxon>
        <taxon>Pezizomycotina</taxon>
        <taxon>Eurotiomycetes</taxon>
        <taxon>Chaetothyriomycetidae</taxon>
        <taxon>Chaetothyriales</taxon>
        <taxon>Trichomeriaceae</taxon>
        <taxon>Lithohypha</taxon>
    </lineage>
</organism>
<comment type="similarity">
    <text evidence="4">Belongs to the GPI inositol-deacylase family.</text>
</comment>
<dbReference type="InterPro" id="IPR054471">
    <property type="entry name" value="GPIID_WHD"/>
</dbReference>
<feature type="domain" description="Nephrocystin 3-like N-terminal" evidence="8">
    <location>
        <begin position="346"/>
        <end position="506"/>
    </location>
</feature>
<name>A0ABR0KRD9_9EURO</name>
<dbReference type="InterPro" id="IPR012908">
    <property type="entry name" value="PGAP1-ab_dom-like"/>
</dbReference>
<dbReference type="EC" id="3.1.-.-" evidence="4"/>
<dbReference type="InterPro" id="IPR001680">
    <property type="entry name" value="WD40_rpt"/>
</dbReference>
<comment type="subcellular location">
    <subcellularLocation>
        <location evidence="4">Endoplasmic reticulum membrane</location>
    </subcellularLocation>
</comment>
<dbReference type="Pfam" id="PF24883">
    <property type="entry name" value="NPHP3_N"/>
    <property type="match status" value="1"/>
</dbReference>
<dbReference type="Gene3D" id="3.40.50.300">
    <property type="entry name" value="P-loop containing nucleotide triphosphate hydrolases"/>
    <property type="match status" value="1"/>
</dbReference>
<feature type="domain" description="GPI inositol-deacylase PGAP1-like alpha/beta" evidence="6">
    <location>
        <begin position="62"/>
        <end position="202"/>
    </location>
</feature>
<evidence type="ECO:0000256" key="5">
    <source>
        <dbReference type="SAM" id="MobiDB-lite"/>
    </source>
</evidence>
<feature type="region of interest" description="Disordered" evidence="5">
    <location>
        <begin position="1546"/>
        <end position="1571"/>
    </location>
</feature>
<accession>A0ABR0KRD9</accession>
<evidence type="ECO:0000256" key="3">
    <source>
        <dbReference type="ARBA" id="ARBA00022737"/>
    </source>
</evidence>
<dbReference type="SUPFAM" id="SSF52540">
    <property type="entry name" value="P-loop containing nucleoside triphosphate hydrolases"/>
    <property type="match status" value="1"/>
</dbReference>
<evidence type="ECO:0000259" key="6">
    <source>
        <dbReference type="Pfam" id="PF07819"/>
    </source>
</evidence>
<evidence type="ECO:0000256" key="4">
    <source>
        <dbReference type="RuleBase" id="RU365011"/>
    </source>
</evidence>
<comment type="caution">
    <text evidence="9">The sequence shown here is derived from an EMBL/GenBank/DDBJ whole genome shotgun (WGS) entry which is preliminary data.</text>
</comment>
<keyword evidence="4" id="KW-0653">Protein transport</keyword>
<dbReference type="PANTHER" id="PTHR10039">
    <property type="entry name" value="AMELOGENIN"/>
    <property type="match status" value="1"/>
</dbReference>
<dbReference type="SUPFAM" id="SSF50978">
    <property type="entry name" value="WD40 repeat-like"/>
    <property type="match status" value="1"/>
</dbReference>
<evidence type="ECO:0000313" key="10">
    <source>
        <dbReference type="Proteomes" id="UP001345013"/>
    </source>
</evidence>
<evidence type="ECO:0000256" key="1">
    <source>
        <dbReference type="ARBA" id="ARBA00003496"/>
    </source>
</evidence>
<dbReference type="SUPFAM" id="SSF53474">
    <property type="entry name" value="alpha/beta-Hydrolases"/>
    <property type="match status" value="1"/>
</dbReference>
<protein>
    <recommendedName>
        <fullName evidence="2 4">GPI inositol-deacylase</fullName>
        <ecNumber evidence="4">3.1.-.-</ecNumber>
    </recommendedName>
</protein>
<comment type="function">
    <text evidence="1 4">Involved in inositol deacylation of GPI-anchored proteins which plays important roles in the quality control and ER-associated degradation of GPI-anchored proteins.</text>
</comment>
<dbReference type="EMBL" id="JAVRRG010000001">
    <property type="protein sequence ID" value="KAK5102570.1"/>
    <property type="molecule type" value="Genomic_DNA"/>
</dbReference>
<dbReference type="SMART" id="SM00320">
    <property type="entry name" value="WD40"/>
    <property type="match status" value="7"/>
</dbReference>
<feature type="compositionally biased region" description="Polar residues" evidence="5">
    <location>
        <begin position="15"/>
        <end position="24"/>
    </location>
</feature>
<dbReference type="Proteomes" id="UP001345013">
    <property type="component" value="Unassembled WGS sequence"/>
</dbReference>
<dbReference type="Gene3D" id="2.130.10.10">
    <property type="entry name" value="YVTN repeat-like/Quinoprotein amine dehydrogenase"/>
    <property type="match status" value="2"/>
</dbReference>
<dbReference type="Gene3D" id="3.40.50.1820">
    <property type="entry name" value="alpha/beta hydrolase"/>
    <property type="match status" value="1"/>
</dbReference>
<keyword evidence="4" id="KW-0472">Membrane</keyword>
<evidence type="ECO:0000313" key="9">
    <source>
        <dbReference type="EMBL" id="KAK5102570.1"/>
    </source>
</evidence>
<evidence type="ECO:0000256" key="2">
    <source>
        <dbReference type="ARBA" id="ARBA00015856"/>
    </source>
</evidence>
<dbReference type="PANTHER" id="PTHR10039:SF16">
    <property type="entry name" value="GPI INOSITOL-DEACYLASE"/>
    <property type="match status" value="1"/>
</dbReference>
<keyword evidence="3" id="KW-0677">Repeat</keyword>
<evidence type="ECO:0000259" key="7">
    <source>
        <dbReference type="Pfam" id="PF22939"/>
    </source>
</evidence>
<dbReference type="Pfam" id="PF07819">
    <property type="entry name" value="PGAP1"/>
    <property type="match status" value="1"/>
</dbReference>
<dbReference type="Pfam" id="PF22939">
    <property type="entry name" value="WHD_GPIID"/>
    <property type="match status" value="1"/>
</dbReference>
<dbReference type="InterPro" id="IPR029058">
    <property type="entry name" value="AB_hydrolase_fold"/>
</dbReference>
<proteinExistence type="inferred from homology"/>
<feature type="domain" description="GPI inositol-deacylase winged helix" evidence="7">
    <location>
        <begin position="609"/>
        <end position="688"/>
    </location>
</feature>
<dbReference type="InterPro" id="IPR056884">
    <property type="entry name" value="NPHP3-like_N"/>
</dbReference>
<feature type="region of interest" description="Disordered" evidence="5">
    <location>
        <begin position="1"/>
        <end position="45"/>
    </location>
</feature>
<evidence type="ECO:0000259" key="8">
    <source>
        <dbReference type="Pfam" id="PF24883"/>
    </source>
</evidence>
<gene>
    <name evidence="9" type="ORF">LTR24_000129</name>
</gene>
<keyword evidence="4" id="KW-0256">Endoplasmic reticulum</keyword>
<keyword evidence="4" id="KW-0813">Transport</keyword>
<dbReference type="InterPro" id="IPR015943">
    <property type="entry name" value="WD40/YVTN_repeat-like_dom_sf"/>
</dbReference>
<dbReference type="SUPFAM" id="SSF101908">
    <property type="entry name" value="Putative isomerase YbhE"/>
    <property type="match status" value="1"/>
</dbReference>
<keyword evidence="10" id="KW-1185">Reference proteome</keyword>
<feature type="compositionally biased region" description="Basic and acidic residues" evidence="5">
    <location>
        <begin position="1"/>
        <end position="14"/>
    </location>
</feature>
<keyword evidence="4" id="KW-0378">Hydrolase</keyword>
<sequence length="1584" mass="177967">MDRSFQPSPRRESDQSTARTNTGFLSRAGGWRKGSDSGLEDQRGPLGLTTVHKPLGNVVADVVFVHGLNGGSHKTWTKDSDPALFWPQEWLPHDVGFRNVRIHTFGYDSNWDKGSILDIHDFARSLLEWVINCPDIPHGSEKPMILVCHSMGGLVAKKAYVMSRQHQEYERFASLVQGILFLATPHRGADLAETLSKILKIYSGARPYVGDLHPTSRSIQSINEEFPRYSDELQLFSFYETLPMGFGVRKGLVVPKESATLGYPNERTMYLDADHRGICKFDSPDAQNYRAVRNALAAAVNSLTVAVPLQRENTFPEQQRCINDSLDIDDPPEDDYIRTESMKIQGSCEWIATRTHFRRWQDDGCPEVYWISAKPGAGKSVLCGHVLRALRRAGCDPSFFFFTHGDRLKSSLSAFFRSIAWQMASKNAEMFEHLAKLCSREPNFGQADYRTIWRKLFVECAFKHPLERPQYWVIDALDECKADSDMVPYLLQAASTGFIRIFLTSRTSYDSYSLHANSAVTVHVDAVTEETTNTDIDLYLKANSNNLPGRDRAYIAALLLEKSGGCFLWVNLALQELRQGLTRKGIHRILEETPSDMDSLYDRIIHNIFQQAREPKMIMAILDWTACATRVLTTEELYHALRLDMNDEIDGDIRRFIEVNCGQLVVVDNNDRVRMVHLTARDFLFSDKNIVFRLDRKVGNKRLAMACLKYLTGPEMAGSKPRKLSTHQVHSTERSIFVTYASSALFEHIGFVDSEDDESAAALSRFLKSPNILAWIEHVARRSDLGRLVYAGNALRRYAIRRMKKTLPFGNVSKENTLFDKWATDLVRLVTKFGTHLRQSPSSIVNLIAPFCPKESAIRLQFASSPRAIQVGGISSTTWDDCVSTVILQDSTSAVACALGIFVVGMQSGHIVVFDEVICQEIKTIDHGEPVKKLLFGSVQPLLVSAGLRTIKVWDSNNWVAYYSLPLESQVISLALTDEDRLLLATSRSNQVYVWETQNGFEQPPISWLDDNEEQHSSHFQRPVTTAISGDQTLVAVAYRGQDLVVWDIEKGATHDIYGKDEGSLGPNAERRTGRALLWSMIFSRAPEVKLLVAAYNDGYLNLFNTEEGMLQGKASANAHTLASSPDGLTLACGNSGGAIQIFEFETLRPLYRVQADEMNIKQLAFNFDNNRLLDIQSKHCRVWDPPVLVRGSVEEENSDTVSISTSPQDFKVSQSADTVAITSIAAAEPGRYVFCGKEDGSVYTYDTILETQETELARHTKNVPVIHVELQAPQNVLVSVDVSSRVLVHKLQSDTSVGFTTAKCLLDCRAGVAVSQVCINAGADKLLISAEQHDMLWHIKDDQPQEVARLESPNRQRWRWATHPLLPEQLVLIVGNVAHLFHWQTLERLTRPEGIELGSAVIPELAITAINQCFDSQYLSTTFAVSLNPRSPSKLFLWDAKDLHPEATSIVPVPHFQCLADQVQHLIGAYGHRVVFLHQNGWICSADSPSFDTEYYDQHFFIPADWLSTVSRLRLQILRNGTLLFVKRHELVVIRRGMDYFEHGQSRGLGKRPSLSRSAASDPTDRPIPGDLATRMRIVRLNS</sequence>
<reference evidence="9 10" key="1">
    <citation type="submission" date="2023-08" db="EMBL/GenBank/DDBJ databases">
        <title>Black Yeasts Isolated from many extreme environments.</title>
        <authorList>
            <person name="Coleine C."/>
            <person name="Stajich J.E."/>
            <person name="Selbmann L."/>
        </authorList>
    </citation>
    <scope>NUCLEOTIDE SEQUENCE [LARGE SCALE GENOMIC DNA]</scope>
    <source>
        <strain evidence="9 10">CCFEE 5885</strain>
    </source>
</reference>
<dbReference type="InterPro" id="IPR027417">
    <property type="entry name" value="P-loop_NTPase"/>
</dbReference>